<dbReference type="PANTHER" id="PTHR47698:SF2">
    <property type="entry name" value="FATTY-ACID-BINDING PROTEIN 3, CHLOROPLASTIC"/>
    <property type="match status" value="1"/>
</dbReference>
<dbReference type="GO" id="GO:0016872">
    <property type="term" value="F:intramolecular lyase activity"/>
    <property type="evidence" value="ECO:0007669"/>
    <property type="project" value="InterPro"/>
</dbReference>
<dbReference type="AlphaFoldDB" id="A0A9D4U8Q3"/>
<dbReference type="OrthoDB" id="18193at2759"/>
<dbReference type="PANTHER" id="PTHR47698">
    <property type="entry name" value="FATTY-ACID-BINDING PROTEIN 3, CHLOROPLASTIC"/>
    <property type="match status" value="1"/>
</dbReference>
<dbReference type="SUPFAM" id="SSF54626">
    <property type="entry name" value="Chalcone isomerase"/>
    <property type="match status" value="1"/>
</dbReference>
<dbReference type="Proteomes" id="UP000886520">
    <property type="component" value="Chromosome 21"/>
</dbReference>
<evidence type="ECO:0000259" key="2">
    <source>
        <dbReference type="Pfam" id="PF02431"/>
    </source>
</evidence>
<accession>A0A9D4U8Q3</accession>
<comment type="similarity">
    <text evidence="1">Belongs to the chalcone isomerase family.</text>
</comment>
<sequence>MNTIKVCSTLGSATSTSRMLHHPAHGNLCLPPHLSARQRTFQPFVITCSASMEKSIKIVLVRDVDGATFWGALDEAVAPRLKAANAGAAGQEALDAFGEVFRGRSLKQGTSIFLTWVQPSRLQVAVSSDSMVPESVEASIVSADLVSSLFDVYLGENPVSPSTKAAVASGVRASLYV</sequence>
<gene>
    <name evidence="3" type="ORF">GOP47_0022085</name>
</gene>
<protein>
    <recommendedName>
        <fullName evidence="1">Chalcone-flavonone isomerase family protein</fullName>
    </recommendedName>
</protein>
<dbReference type="InterPro" id="IPR016088">
    <property type="entry name" value="Chalcone_isomerase_3-sand"/>
</dbReference>
<dbReference type="GO" id="GO:0009570">
    <property type="term" value="C:chloroplast stroma"/>
    <property type="evidence" value="ECO:0007669"/>
    <property type="project" value="TreeGrafter"/>
</dbReference>
<reference evidence="3" key="1">
    <citation type="submission" date="2021-01" db="EMBL/GenBank/DDBJ databases">
        <title>Adiantum capillus-veneris genome.</title>
        <authorList>
            <person name="Fang Y."/>
            <person name="Liao Q."/>
        </authorList>
    </citation>
    <scope>NUCLEOTIDE SEQUENCE</scope>
    <source>
        <strain evidence="3">H3</strain>
        <tissue evidence="3">Leaf</tissue>
    </source>
</reference>
<evidence type="ECO:0000313" key="4">
    <source>
        <dbReference type="Proteomes" id="UP000886520"/>
    </source>
</evidence>
<dbReference type="Pfam" id="PF02431">
    <property type="entry name" value="Chalcone"/>
    <property type="match status" value="1"/>
</dbReference>
<name>A0A9D4U8Q3_ADICA</name>
<keyword evidence="4" id="KW-1185">Reference proteome</keyword>
<dbReference type="GO" id="GO:0006631">
    <property type="term" value="P:fatty acid metabolic process"/>
    <property type="evidence" value="ECO:0007669"/>
    <property type="project" value="TreeGrafter"/>
</dbReference>
<dbReference type="GO" id="GO:0005504">
    <property type="term" value="F:fatty acid binding"/>
    <property type="evidence" value="ECO:0007669"/>
    <property type="project" value="TreeGrafter"/>
</dbReference>
<dbReference type="EMBL" id="JABFUD020000021">
    <property type="protein sequence ID" value="KAI5063538.1"/>
    <property type="molecule type" value="Genomic_DNA"/>
</dbReference>
<evidence type="ECO:0000256" key="1">
    <source>
        <dbReference type="RuleBase" id="RU361158"/>
    </source>
</evidence>
<organism evidence="3 4">
    <name type="scientific">Adiantum capillus-veneris</name>
    <name type="common">Maidenhair fern</name>
    <dbReference type="NCBI Taxonomy" id="13818"/>
    <lineage>
        <taxon>Eukaryota</taxon>
        <taxon>Viridiplantae</taxon>
        <taxon>Streptophyta</taxon>
        <taxon>Embryophyta</taxon>
        <taxon>Tracheophyta</taxon>
        <taxon>Polypodiopsida</taxon>
        <taxon>Polypodiidae</taxon>
        <taxon>Polypodiales</taxon>
        <taxon>Pteridineae</taxon>
        <taxon>Pteridaceae</taxon>
        <taxon>Vittarioideae</taxon>
        <taxon>Adiantum</taxon>
    </lineage>
</organism>
<evidence type="ECO:0000313" key="3">
    <source>
        <dbReference type="EMBL" id="KAI5063538.1"/>
    </source>
</evidence>
<dbReference type="InterPro" id="IPR016087">
    <property type="entry name" value="Chalcone_isomerase"/>
</dbReference>
<proteinExistence type="inferred from homology"/>
<dbReference type="Gene3D" id="3.50.70.10">
    <property type="match status" value="1"/>
</dbReference>
<feature type="domain" description="Chalcone isomerase" evidence="2">
    <location>
        <begin position="48"/>
        <end position="170"/>
    </location>
</feature>
<dbReference type="InterPro" id="IPR036298">
    <property type="entry name" value="Chalcone_isomerase_sf"/>
</dbReference>
<comment type="caution">
    <text evidence="3">The sequence shown here is derived from an EMBL/GenBank/DDBJ whole genome shotgun (WGS) entry which is preliminary data.</text>
</comment>